<dbReference type="Proteomes" id="UP000034883">
    <property type="component" value="Chromosome"/>
</dbReference>
<evidence type="ECO:0000259" key="2">
    <source>
        <dbReference type="PROSITE" id="PS50994"/>
    </source>
</evidence>
<dbReference type="EMBL" id="CP011125">
    <property type="protein sequence ID" value="AKF05523.1"/>
    <property type="molecule type" value="Genomic_DNA"/>
</dbReference>
<dbReference type="Gene3D" id="3.30.420.10">
    <property type="entry name" value="Ribonuclease H-like superfamily/Ribonuclease H"/>
    <property type="match status" value="1"/>
</dbReference>
<dbReference type="SUPFAM" id="SSF53098">
    <property type="entry name" value="Ribonuclease H-like"/>
    <property type="match status" value="1"/>
</dbReference>
<protein>
    <submittedName>
        <fullName evidence="3">Mobile element protein</fullName>
    </submittedName>
</protein>
<evidence type="ECO:0000256" key="1">
    <source>
        <dbReference type="SAM" id="MobiDB-lite"/>
    </source>
</evidence>
<dbReference type="PANTHER" id="PTHR35004:SF7">
    <property type="entry name" value="INTEGRASE PROTEIN"/>
    <property type="match status" value="1"/>
</dbReference>
<feature type="domain" description="Integrase catalytic" evidence="2">
    <location>
        <begin position="119"/>
        <end position="295"/>
    </location>
</feature>
<dbReference type="STRING" id="927083.DB32_002672"/>
<organism evidence="3 4">
    <name type="scientific">Sandaracinus amylolyticus</name>
    <dbReference type="NCBI Taxonomy" id="927083"/>
    <lineage>
        <taxon>Bacteria</taxon>
        <taxon>Pseudomonadati</taxon>
        <taxon>Myxococcota</taxon>
        <taxon>Polyangia</taxon>
        <taxon>Polyangiales</taxon>
        <taxon>Sandaracinaceae</taxon>
        <taxon>Sandaracinus</taxon>
    </lineage>
</organism>
<reference evidence="3 4" key="1">
    <citation type="submission" date="2015-03" db="EMBL/GenBank/DDBJ databases">
        <title>Genome assembly of Sandaracinus amylolyticus DSM 53668.</title>
        <authorList>
            <person name="Sharma G."/>
            <person name="Subramanian S."/>
        </authorList>
    </citation>
    <scope>NUCLEOTIDE SEQUENCE [LARGE SCALE GENOMIC DNA]</scope>
    <source>
        <strain evidence="3 4">DSM 53668</strain>
    </source>
</reference>
<proteinExistence type="predicted"/>
<dbReference type="NCBIfam" id="NF033546">
    <property type="entry name" value="transpos_IS21"/>
    <property type="match status" value="1"/>
</dbReference>
<evidence type="ECO:0000313" key="4">
    <source>
        <dbReference type="Proteomes" id="UP000034883"/>
    </source>
</evidence>
<evidence type="ECO:0000313" key="3">
    <source>
        <dbReference type="EMBL" id="AKF05523.1"/>
    </source>
</evidence>
<feature type="compositionally biased region" description="Basic and acidic residues" evidence="1">
    <location>
        <begin position="464"/>
        <end position="479"/>
    </location>
</feature>
<name>A0A0F6W272_9BACT</name>
<dbReference type="PROSITE" id="PS50994">
    <property type="entry name" value="INTEGRASE"/>
    <property type="match status" value="1"/>
</dbReference>
<sequence length="502" mass="56239">MLPLLKRHEIQVLLSVAIPLDAIAERTGVSVATIKRIRDEAPVEHVDDRAEHRKRGIGRPSKAAPFADDVRAWLEEEPDLPTQELLRRALEKGYGGGKSAFYSLVASARPARTAPVVRFEGLPGESSQHDFGHVDVRFVDGTKKRVHFFASRLKYSRFVAVTLVPNERVETLVRTLVKHFREFGGVPLLAVFDRPRTIVTKSGPGREVEQFNTTFAEVMLELGVGAEMCAPRSGNQKGSVEQLVKWVKSSFFKWRMFADERDLEAQLAAWVRQVNFETPNRATAEIPEARRQQELPRLRPVRLTPETLAMRVPVFVGPTAEVMFEGRAYSMPPQAANVPGTAFVYEDRLRIVAGRHEVEHARGKPGDPPASLPEHRADKLAAVHGARARLYEKREQLLRLGPDALALLTALTHRAPTRSAEHVERLYALYEEHDDDAMRAAISRAVARGTLTISAVGEALSSSDRAKDERELDRTREAQPRAPRAHVAKKRTPRAERKRGAR</sequence>
<dbReference type="InterPro" id="IPR036397">
    <property type="entry name" value="RNaseH_sf"/>
</dbReference>
<dbReference type="AlphaFoldDB" id="A0A0F6W272"/>
<gene>
    <name evidence="3" type="ORF">DB32_002672</name>
</gene>
<dbReference type="KEGG" id="samy:DB32_002672"/>
<dbReference type="PANTHER" id="PTHR35004">
    <property type="entry name" value="TRANSPOSASE RV3428C-RELATED"/>
    <property type="match status" value="1"/>
</dbReference>
<keyword evidence="4" id="KW-1185">Reference proteome</keyword>
<accession>A0A0F6W272</accession>
<dbReference type="InterPro" id="IPR012337">
    <property type="entry name" value="RNaseH-like_sf"/>
</dbReference>
<feature type="region of interest" description="Disordered" evidence="1">
    <location>
        <begin position="460"/>
        <end position="502"/>
    </location>
</feature>
<dbReference type="GO" id="GO:0003676">
    <property type="term" value="F:nucleic acid binding"/>
    <property type="evidence" value="ECO:0007669"/>
    <property type="project" value="InterPro"/>
</dbReference>
<dbReference type="GO" id="GO:0015074">
    <property type="term" value="P:DNA integration"/>
    <property type="evidence" value="ECO:0007669"/>
    <property type="project" value="InterPro"/>
</dbReference>
<feature type="compositionally biased region" description="Basic residues" evidence="1">
    <location>
        <begin position="483"/>
        <end position="502"/>
    </location>
</feature>
<dbReference type="InterPro" id="IPR001584">
    <property type="entry name" value="Integrase_cat-core"/>
</dbReference>